<dbReference type="PANTHER" id="PTHR11733">
    <property type="entry name" value="ZINC METALLOPROTEASE FAMILY M13 NEPRILYSIN-RELATED"/>
    <property type="match status" value="1"/>
</dbReference>
<dbReference type="GO" id="GO:0016485">
    <property type="term" value="P:protein processing"/>
    <property type="evidence" value="ECO:0007669"/>
    <property type="project" value="TreeGrafter"/>
</dbReference>
<dbReference type="InterPro" id="IPR024079">
    <property type="entry name" value="MetalloPept_cat_dom_sf"/>
</dbReference>
<evidence type="ECO:0000256" key="9">
    <source>
        <dbReference type="SAM" id="SignalP"/>
    </source>
</evidence>
<dbReference type="PANTHER" id="PTHR11733:SF238">
    <property type="entry name" value="FI07649P-RELATED"/>
    <property type="match status" value="1"/>
</dbReference>
<evidence type="ECO:0000256" key="1">
    <source>
        <dbReference type="ARBA" id="ARBA00001947"/>
    </source>
</evidence>
<dbReference type="PROSITE" id="PS51257">
    <property type="entry name" value="PROKAR_LIPOPROTEIN"/>
    <property type="match status" value="1"/>
</dbReference>
<dbReference type="VEuPathDB" id="VectorBase:SCAU011607"/>
<evidence type="ECO:0000256" key="7">
    <source>
        <dbReference type="ARBA" id="ARBA00022833"/>
    </source>
</evidence>
<sequence>MLLKIPQIIFALILGCIPNHAAPTRQEIFAARQAKSLEILKYMNQSINPCENFFEFTCGNWKTHHPTSLLQTKTSAFTMAITDFKKYLPQMLNNFEYSDTVAERKAKYFYGSCLHSGPLKKHGERLKQIIDTVLKMPALEGDEWQEENFDWLATVAEISHRYGINIILGFELKLNIKDHTAYDIWLTKQRFPSGLSQSLSMQLQTYLAMTEPQAEAVALAFANLEKMLKNFPTGHSAAVDIEELHGRYYPALDIKKLLRISLGFEPQGNITYEENFMKFVVTLLQGVSKKAMANYIYLSLFRELMRQLPPNPSMAPAQCLQKVEENFKDIISFTTYRKFNLSETEEKVTQVWLKIQENLQLLLESSHLKWFDDEAREYALEKLHWLKMVVPSYREIDLNSKYASLNVSLQQSFLENLLALHSFKAGQNRKSLLQLSHHIDDVLNMNTLLYMPLSNAIVTPVSVLLNEYFYSQKNPHVLNLARLGYIMGHEVLHGFTGIGRKFNKLGNYIGDWDEDIEMEFKQRRLCLYHQYHNYTFGGVNLPQDITQSENAADIGGIILAYHTYLQWHEDKQRTAEELYMETLPNLPYTLDQIFFIYYAQTWCADTFEPLRAKAAASDKHSPDEFRTWAPLTNIQAFSQAFQCPRGSFMNPRQKCDFF</sequence>
<dbReference type="GO" id="GO:0046872">
    <property type="term" value="F:metal ion binding"/>
    <property type="evidence" value="ECO:0007669"/>
    <property type="project" value="UniProtKB-KW"/>
</dbReference>
<evidence type="ECO:0000259" key="11">
    <source>
        <dbReference type="Pfam" id="PF05649"/>
    </source>
</evidence>
<dbReference type="PRINTS" id="PR00786">
    <property type="entry name" value="NEPRILYSIN"/>
</dbReference>
<dbReference type="Pfam" id="PF01431">
    <property type="entry name" value="Peptidase_M13"/>
    <property type="match status" value="1"/>
</dbReference>
<keyword evidence="8" id="KW-0482">Metalloprotease</keyword>
<keyword evidence="4" id="KW-0645">Protease</keyword>
<dbReference type="Pfam" id="PF05649">
    <property type="entry name" value="Peptidase_M13_N"/>
    <property type="match status" value="1"/>
</dbReference>
<evidence type="ECO:0000256" key="8">
    <source>
        <dbReference type="ARBA" id="ARBA00023049"/>
    </source>
</evidence>
<feature type="domain" description="Peptidase M13 N-terminal" evidence="11">
    <location>
        <begin position="49"/>
        <end position="387"/>
    </location>
</feature>
<evidence type="ECO:0000259" key="10">
    <source>
        <dbReference type="Pfam" id="PF01431"/>
    </source>
</evidence>
<comment type="subcellular location">
    <subcellularLocation>
        <location evidence="2">Cell membrane</location>
        <topology evidence="2">Single-pass type II membrane protein</topology>
    </subcellularLocation>
</comment>
<dbReference type="OrthoDB" id="6475849at2759"/>
<keyword evidence="7" id="KW-0862">Zinc</keyword>
<feature type="chain" id="PRO_5009327318" description="Peptidase M13 C-terminal domain-containing protein" evidence="9">
    <location>
        <begin position="22"/>
        <end position="658"/>
    </location>
</feature>
<dbReference type="AlphaFoldDB" id="A0A1I8PVU1"/>
<dbReference type="KEGG" id="scac:106096230"/>
<dbReference type="Gene3D" id="1.10.1380.10">
    <property type="entry name" value="Neutral endopeptidase , domain2"/>
    <property type="match status" value="1"/>
</dbReference>
<dbReference type="PROSITE" id="PS51885">
    <property type="entry name" value="NEPRILYSIN"/>
    <property type="match status" value="1"/>
</dbReference>
<dbReference type="EnsemblMetazoa" id="SCAU011607-RA">
    <property type="protein sequence ID" value="SCAU011607-PA"/>
    <property type="gene ID" value="SCAU011607"/>
</dbReference>
<proteinExistence type="inferred from homology"/>
<evidence type="ECO:0000256" key="5">
    <source>
        <dbReference type="ARBA" id="ARBA00022723"/>
    </source>
</evidence>
<keyword evidence="9" id="KW-0732">Signal</keyword>
<keyword evidence="13" id="KW-1185">Reference proteome</keyword>
<dbReference type="InterPro" id="IPR042089">
    <property type="entry name" value="Peptidase_M13_dom_2"/>
</dbReference>
<comment type="cofactor">
    <cofactor evidence="1">
        <name>Zn(2+)</name>
        <dbReference type="ChEBI" id="CHEBI:29105"/>
    </cofactor>
</comment>
<evidence type="ECO:0000313" key="13">
    <source>
        <dbReference type="Proteomes" id="UP000095300"/>
    </source>
</evidence>
<dbReference type="CDD" id="cd08662">
    <property type="entry name" value="M13"/>
    <property type="match status" value="1"/>
</dbReference>
<dbReference type="SUPFAM" id="SSF55486">
    <property type="entry name" value="Metalloproteases ('zincins'), catalytic domain"/>
    <property type="match status" value="1"/>
</dbReference>
<gene>
    <name evidence="12" type="primary">106096230</name>
</gene>
<keyword evidence="5" id="KW-0479">Metal-binding</keyword>
<dbReference type="InterPro" id="IPR000718">
    <property type="entry name" value="Peptidase_M13"/>
</dbReference>
<dbReference type="Proteomes" id="UP000095300">
    <property type="component" value="Unassembled WGS sequence"/>
</dbReference>
<evidence type="ECO:0000256" key="6">
    <source>
        <dbReference type="ARBA" id="ARBA00022801"/>
    </source>
</evidence>
<dbReference type="InterPro" id="IPR008753">
    <property type="entry name" value="Peptidase_M13_N"/>
</dbReference>
<evidence type="ECO:0000256" key="4">
    <source>
        <dbReference type="ARBA" id="ARBA00022670"/>
    </source>
</evidence>
<feature type="domain" description="Peptidase M13 C-terminal" evidence="10">
    <location>
        <begin position="450"/>
        <end position="656"/>
    </location>
</feature>
<evidence type="ECO:0000256" key="2">
    <source>
        <dbReference type="ARBA" id="ARBA00004401"/>
    </source>
</evidence>
<accession>A0A1I8PVU1</accession>
<reference evidence="12" key="1">
    <citation type="submission" date="2020-05" db="UniProtKB">
        <authorList>
            <consortium name="EnsemblMetazoa"/>
        </authorList>
    </citation>
    <scope>IDENTIFICATION</scope>
    <source>
        <strain evidence="12">USDA</strain>
    </source>
</reference>
<dbReference type="InterPro" id="IPR018497">
    <property type="entry name" value="Peptidase_M13_C"/>
</dbReference>
<evidence type="ECO:0000256" key="3">
    <source>
        <dbReference type="ARBA" id="ARBA00007357"/>
    </source>
</evidence>
<evidence type="ECO:0000313" key="12">
    <source>
        <dbReference type="EnsemblMetazoa" id="SCAU011607-PA"/>
    </source>
</evidence>
<name>A0A1I8PVU1_STOCA</name>
<evidence type="ECO:0008006" key="14">
    <source>
        <dbReference type="Google" id="ProtNLM"/>
    </source>
</evidence>
<keyword evidence="6" id="KW-0378">Hydrolase</keyword>
<feature type="signal peptide" evidence="9">
    <location>
        <begin position="1"/>
        <end position="21"/>
    </location>
</feature>
<organism evidence="12 13">
    <name type="scientific">Stomoxys calcitrans</name>
    <name type="common">Stable fly</name>
    <name type="synonym">Conops calcitrans</name>
    <dbReference type="NCBI Taxonomy" id="35570"/>
    <lineage>
        <taxon>Eukaryota</taxon>
        <taxon>Metazoa</taxon>
        <taxon>Ecdysozoa</taxon>
        <taxon>Arthropoda</taxon>
        <taxon>Hexapoda</taxon>
        <taxon>Insecta</taxon>
        <taxon>Pterygota</taxon>
        <taxon>Neoptera</taxon>
        <taxon>Endopterygota</taxon>
        <taxon>Diptera</taxon>
        <taxon>Brachycera</taxon>
        <taxon>Muscomorpha</taxon>
        <taxon>Muscoidea</taxon>
        <taxon>Muscidae</taxon>
        <taxon>Stomoxys</taxon>
    </lineage>
</organism>
<dbReference type="GO" id="GO:0005886">
    <property type="term" value="C:plasma membrane"/>
    <property type="evidence" value="ECO:0007669"/>
    <property type="project" value="UniProtKB-SubCell"/>
</dbReference>
<comment type="similarity">
    <text evidence="3">Belongs to the peptidase M13 family.</text>
</comment>
<dbReference type="Gene3D" id="3.40.390.10">
    <property type="entry name" value="Collagenase (Catalytic Domain)"/>
    <property type="match status" value="1"/>
</dbReference>
<dbReference type="GO" id="GO:0004222">
    <property type="term" value="F:metalloendopeptidase activity"/>
    <property type="evidence" value="ECO:0007669"/>
    <property type="project" value="InterPro"/>
</dbReference>
<protein>
    <recommendedName>
        <fullName evidence="14">Peptidase M13 C-terminal domain-containing protein</fullName>
    </recommendedName>
</protein>